<dbReference type="GO" id="GO:0005886">
    <property type="term" value="C:plasma membrane"/>
    <property type="evidence" value="ECO:0007669"/>
    <property type="project" value="TreeGrafter"/>
</dbReference>
<evidence type="ECO:0000256" key="10">
    <source>
        <dbReference type="SAM" id="MobiDB-lite"/>
    </source>
</evidence>
<organism evidence="12 13">
    <name type="scientific">Saccharospirillum salsuginis</name>
    <dbReference type="NCBI Taxonomy" id="418750"/>
    <lineage>
        <taxon>Bacteria</taxon>
        <taxon>Pseudomonadati</taxon>
        <taxon>Pseudomonadota</taxon>
        <taxon>Gammaproteobacteria</taxon>
        <taxon>Oceanospirillales</taxon>
        <taxon>Saccharospirillaceae</taxon>
        <taxon>Saccharospirillum</taxon>
    </lineage>
</organism>
<keyword evidence="5 9" id="KW-0129">CBS domain</keyword>
<dbReference type="Gene3D" id="3.10.580.10">
    <property type="entry name" value="CBS-domain"/>
    <property type="match status" value="1"/>
</dbReference>
<feature type="region of interest" description="Disordered" evidence="10">
    <location>
        <begin position="1"/>
        <end position="22"/>
    </location>
</feature>
<keyword evidence="13" id="KW-1185">Reference proteome</keyword>
<dbReference type="InterPro" id="IPR054115">
    <property type="entry name" value="CorC_N"/>
</dbReference>
<evidence type="ECO:0000256" key="6">
    <source>
        <dbReference type="ARBA" id="ARBA00023285"/>
    </source>
</evidence>
<gene>
    <name evidence="12" type="ORF">GCM10007392_42140</name>
</gene>
<dbReference type="Pfam" id="PF00571">
    <property type="entry name" value="CBS"/>
    <property type="match status" value="2"/>
</dbReference>
<evidence type="ECO:0000313" key="13">
    <source>
        <dbReference type="Proteomes" id="UP000626148"/>
    </source>
</evidence>
<dbReference type="GO" id="GO:0050660">
    <property type="term" value="F:flavin adenine dinucleotide binding"/>
    <property type="evidence" value="ECO:0007669"/>
    <property type="project" value="InterPro"/>
</dbReference>
<dbReference type="CDD" id="cd04590">
    <property type="entry name" value="CBS_pair_CorC_HlyC_assoc"/>
    <property type="match status" value="1"/>
</dbReference>
<dbReference type="InterPro" id="IPR044751">
    <property type="entry name" value="Ion_transp-like_CBS"/>
</dbReference>
<dbReference type="InterPro" id="IPR016169">
    <property type="entry name" value="FAD-bd_PCMH_sub2"/>
</dbReference>
<keyword evidence="3" id="KW-0677">Repeat</keyword>
<reference evidence="12" key="1">
    <citation type="journal article" date="2014" name="Int. J. Syst. Evol. Microbiol.">
        <title>Complete genome sequence of Corynebacterium casei LMG S-19264T (=DSM 44701T), isolated from a smear-ripened cheese.</title>
        <authorList>
            <consortium name="US DOE Joint Genome Institute (JGI-PGF)"/>
            <person name="Walter F."/>
            <person name="Albersmeier A."/>
            <person name="Kalinowski J."/>
            <person name="Ruckert C."/>
        </authorList>
    </citation>
    <scope>NUCLEOTIDE SEQUENCE</scope>
    <source>
        <strain evidence="12">KCTC 22169</strain>
    </source>
</reference>
<dbReference type="Pfam" id="PF21917">
    <property type="entry name" value="NMB0537_N"/>
    <property type="match status" value="1"/>
</dbReference>
<dbReference type="SMART" id="SM00116">
    <property type="entry name" value="CBS"/>
    <property type="match status" value="2"/>
</dbReference>
<evidence type="ECO:0000256" key="3">
    <source>
        <dbReference type="ARBA" id="ARBA00022737"/>
    </source>
</evidence>
<dbReference type="EMBL" id="BMXR01000013">
    <property type="protein sequence ID" value="GGX70097.1"/>
    <property type="molecule type" value="Genomic_DNA"/>
</dbReference>
<sequence>MSDDRPTSSGPGKRTWLERLSDAFTGEPKDREDVLNVLKDAQERDILDGEAFKIIEGAMNVSDMHVRDIMIPRSQMVSLETDESIQQWLGKIVDSGHSRFPVLGENSDEVVGVLLAKDLLGLGLQTSFNLDDMQSRLKSVIRSVNFVPESKRLNVLLKDFRSNRNHMAVVVDEYSQTAGLVTIEDVLEEIVGEIEDEHDDAADANIRPNGSGGFVVQALTPIEDFNEHFGTEFSDEEFDTIGGIIMHQFGKVPKRDESITLGDLIIRVINADNRRVRAFEVNRLEAPVEA</sequence>
<evidence type="ECO:0000256" key="7">
    <source>
        <dbReference type="ARBA" id="ARBA00037273"/>
    </source>
</evidence>
<evidence type="ECO:0000256" key="2">
    <source>
        <dbReference type="ARBA" id="ARBA00022448"/>
    </source>
</evidence>
<evidence type="ECO:0000313" key="12">
    <source>
        <dbReference type="EMBL" id="GGX70097.1"/>
    </source>
</evidence>
<keyword evidence="6" id="KW-0170">Cobalt</keyword>
<dbReference type="SMART" id="SM01091">
    <property type="entry name" value="CorC_HlyC"/>
    <property type="match status" value="1"/>
</dbReference>
<dbReference type="InterPro" id="IPR036318">
    <property type="entry name" value="FAD-bd_PCMH-like_sf"/>
</dbReference>
<evidence type="ECO:0000256" key="1">
    <source>
        <dbReference type="ARBA" id="ARBA00006337"/>
    </source>
</evidence>
<evidence type="ECO:0000259" key="11">
    <source>
        <dbReference type="PROSITE" id="PS51371"/>
    </source>
</evidence>
<dbReference type="Pfam" id="PF03471">
    <property type="entry name" value="CorC_HlyC"/>
    <property type="match status" value="1"/>
</dbReference>
<evidence type="ECO:0000256" key="5">
    <source>
        <dbReference type="ARBA" id="ARBA00023122"/>
    </source>
</evidence>
<reference evidence="12" key="2">
    <citation type="submission" date="2020-09" db="EMBL/GenBank/DDBJ databases">
        <authorList>
            <person name="Sun Q."/>
            <person name="Kim S."/>
        </authorList>
    </citation>
    <scope>NUCLEOTIDE SEQUENCE</scope>
    <source>
        <strain evidence="12">KCTC 22169</strain>
    </source>
</reference>
<comment type="similarity">
    <text evidence="1">Belongs to the UPF0053 family.</text>
</comment>
<protein>
    <recommendedName>
        <fullName evidence="8">Magnesium and cobalt efflux protein CorC</fullName>
    </recommendedName>
</protein>
<dbReference type="SUPFAM" id="SSF54631">
    <property type="entry name" value="CBS-domain pair"/>
    <property type="match status" value="1"/>
</dbReference>
<dbReference type="PANTHER" id="PTHR22777:SF27">
    <property type="entry name" value="MAGNESIUM AND COBALT EFFLUX PROTEIN CORC"/>
    <property type="match status" value="1"/>
</dbReference>
<dbReference type="InterPro" id="IPR005170">
    <property type="entry name" value="Transptr-assoc_dom"/>
</dbReference>
<keyword evidence="4" id="KW-0460">Magnesium</keyword>
<dbReference type="SUPFAM" id="SSF56176">
    <property type="entry name" value="FAD-binding/transporter-associated domain-like"/>
    <property type="match status" value="1"/>
</dbReference>
<comment type="function">
    <text evidence="7">Plays a role in the transport of magnesium and cobalt ions.</text>
</comment>
<comment type="caution">
    <text evidence="12">The sequence shown here is derived from an EMBL/GenBank/DDBJ whole genome shotgun (WGS) entry which is preliminary data.</text>
</comment>
<dbReference type="Gene3D" id="3.30.465.10">
    <property type="match status" value="1"/>
</dbReference>
<dbReference type="FunFam" id="3.10.580.10:FF:000002">
    <property type="entry name" value="Magnesium/cobalt efflux protein CorC"/>
    <property type="match status" value="1"/>
</dbReference>
<evidence type="ECO:0000256" key="4">
    <source>
        <dbReference type="ARBA" id="ARBA00022842"/>
    </source>
</evidence>
<name>A0A918KNW5_9GAMM</name>
<evidence type="ECO:0000256" key="9">
    <source>
        <dbReference type="PROSITE-ProRule" id="PRU00703"/>
    </source>
</evidence>
<keyword evidence="2" id="KW-0813">Transport</keyword>
<dbReference type="AlphaFoldDB" id="A0A918KNW5"/>
<dbReference type="InterPro" id="IPR046342">
    <property type="entry name" value="CBS_dom_sf"/>
</dbReference>
<dbReference type="InterPro" id="IPR000644">
    <property type="entry name" value="CBS_dom"/>
</dbReference>
<dbReference type="PROSITE" id="PS51371">
    <property type="entry name" value="CBS"/>
    <property type="match status" value="2"/>
</dbReference>
<proteinExistence type="inferred from homology"/>
<feature type="domain" description="CBS" evidence="11">
    <location>
        <begin position="140"/>
        <end position="197"/>
    </location>
</feature>
<accession>A0A918KNW5</accession>
<dbReference type="Proteomes" id="UP000626148">
    <property type="component" value="Unassembled WGS sequence"/>
</dbReference>
<dbReference type="PANTHER" id="PTHR22777">
    <property type="entry name" value="HEMOLYSIN-RELATED"/>
    <property type="match status" value="1"/>
</dbReference>
<feature type="domain" description="CBS" evidence="11">
    <location>
        <begin position="70"/>
        <end position="133"/>
    </location>
</feature>
<dbReference type="RefSeq" id="WP_189612485.1">
    <property type="nucleotide sequence ID" value="NZ_BMXR01000013.1"/>
</dbReference>
<evidence type="ECO:0000256" key="8">
    <source>
        <dbReference type="ARBA" id="ARBA00040729"/>
    </source>
</evidence>